<evidence type="ECO:0000313" key="2">
    <source>
        <dbReference type="EMBL" id="MFD1042062.1"/>
    </source>
</evidence>
<reference evidence="3" key="1">
    <citation type="journal article" date="2019" name="Int. J. Syst. Evol. Microbiol.">
        <title>The Global Catalogue of Microorganisms (GCM) 10K type strain sequencing project: providing services to taxonomists for standard genome sequencing and annotation.</title>
        <authorList>
            <consortium name="The Broad Institute Genomics Platform"/>
            <consortium name="The Broad Institute Genome Sequencing Center for Infectious Disease"/>
            <person name="Wu L."/>
            <person name="Ma J."/>
        </authorList>
    </citation>
    <scope>NUCLEOTIDE SEQUENCE [LARGE SCALE GENOMIC DNA]</scope>
    <source>
        <strain evidence="3">CCUG 55854</strain>
    </source>
</reference>
<organism evidence="2 3">
    <name type="scientific">Pseudoxanthomonas kaohsiungensis</name>
    <dbReference type="NCBI Taxonomy" id="283923"/>
    <lineage>
        <taxon>Bacteria</taxon>
        <taxon>Pseudomonadati</taxon>
        <taxon>Pseudomonadota</taxon>
        <taxon>Gammaproteobacteria</taxon>
        <taxon>Lysobacterales</taxon>
        <taxon>Lysobacteraceae</taxon>
        <taxon>Pseudoxanthomonas</taxon>
    </lineage>
</organism>
<accession>A0ABW3LUG5</accession>
<gene>
    <name evidence="2" type="ORF">ACFQ2N_06860</name>
</gene>
<protein>
    <submittedName>
        <fullName evidence="2">Uncharacterized protein</fullName>
    </submittedName>
</protein>
<evidence type="ECO:0000313" key="3">
    <source>
        <dbReference type="Proteomes" id="UP001597033"/>
    </source>
</evidence>
<comment type="caution">
    <text evidence="2">The sequence shown here is derived from an EMBL/GenBank/DDBJ whole genome shotgun (WGS) entry which is preliminary data.</text>
</comment>
<dbReference type="Proteomes" id="UP001597033">
    <property type="component" value="Unassembled WGS sequence"/>
</dbReference>
<sequence length="70" mass="7480">MDEDQLATARQAADTSTAHPGKPVDKVALARLEQLAIQELSAARPLAGAGYEQDDTLLACIHWDLGTPPR</sequence>
<proteinExistence type="predicted"/>
<dbReference type="EMBL" id="JBHTKN010000003">
    <property type="protein sequence ID" value="MFD1042062.1"/>
    <property type="molecule type" value="Genomic_DNA"/>
</dbReference>
<name>A0ABW3LUG5_9GAMM</name>
<dbReference type="RefSeq" id="WP_162375370.1">
    <property type="nucleotide sequence ID" value="NZ_JBHTKN010000003.1"/>
</dbReference>
<feature type="region of interest" description="Disordered" evidence="1">
    <location>
        <begin position="1"/>
        <end position="23"/>
    </location>
</feature>
<keyword evidence="3" id="KW-1185">Reference proteome</keyword>
<evidence type="ECO:0000256" key="1">
    <source>
        <dbReference type="SAM" id="MobiDB-lite"/>
    </source>
</evidence>